<gene>
    <name evidence="1" type="ORF">LCGC14_0923250</name>
</gene>
<accession>A0A0F9NQ75</accession>
<evidence type="ECO:0000313" key="1">
    <source>
        <dbReference type="EMBL" id="KKN21640.1"/>
    </source>
</evidence>
<comment type="caution">
    <text evidence="1">The sequence shown here is derived from an EMBL/GenBank/DDBJ whole genome shotgun (WGS) entry which is preliminary data.</text>
</comment>
<proteinExistence type="predicted"/>
<dbReference type="EMBL" id="LAZR01003130">
    <property type="protein sequence ID" value="KKN21640.1"/>
    <property type="molecule type" value="Genomic_DNA"/>
</dbReference>
<reference evidence="1" key="1">
    <citation type="journal article" date="2015" name="Nature">
        <title>Complex archaea that bridge the gap between prokaryotes and eukaryotes.</title>
        <authorList>
            <person name="Spang A."/>
            <person name="Saw J.H."/>
            <person name="Jorgensen S.L."/>
            <person name="Zaremba-Niedzwiedzka K."/>
            <person name="Martijn J."/>
            <person name="Lind A.E."/>
            <person name="van Eijk R."/>
            <person name="Schleper C."/>
            <person name="Guy L."/>
            <person name="Ettema T.J."/>
        </authorList>
    </citation>
    <scope>NUCLEOTIDE SEQUENCE</scope>
</reference>
<protein>
    <submittedName>
        <fullName evidence="1">Uncharacterized protein</fullName>
    </submittedName>
</protein>
<organism evidence="1">
    <name type="scientific">marine sediment metagenome</name>
    <dbReference type="NCBI Taxonomy" id="412755"/>
    <lineage>
        <taxon>unclassified sequences</taxon>
        <taxon>metagenomes</taxon>
        <taxon>ecological metagenomes</taxon>
    </lineage>
</organism>
<sequence length="49" mass="5944">MKFKSEVRKDIEIDYDWLNSTVQVIYYSKTDPNIIKSIEVFKQTKKELM</sequence>
<dbReference type="AlphaFoldDB" id="A0A0F9NQ75"/>
<name>A0A0F9NQ75_9ZZZZ</name>